<organism evidence="4 5">
    <name type="scientific">Brenthis ino</name>
    <name type="common">lesser marbled fritillary</name>
    <dbReference type="NCBI Taxonomy" id="405034"/>
    <lineage>
        <taxon>Eukaryota</taxon>
        <taxon>Metazoa</taxon>
        <taxon>Ecdysozoa</taxon>
        <taxon>Arthropoda</taxon>
        <taxon>Hexapoda</taxon>
        <taxon>Insecta</taxon>
        <taxon>Pterygota</taxon>
        <taxon>Neoptera</taxon>
        <taxon>Endopterygota</taxon>
        <taxon>Lepidoptera</taxon>
        <taxon>Glossata</taxon>
        <taxon>Ditrysia</taxon>
        <taxon>Papilionoidea</taxon>
        <taxon>Nymphalidae</taxon>
        <taxon>Heliconiinae</taxon>
        <taxon>Argynnini</taxon>
        <taxon>Brenthis</taxon>
    </lineage>
</organism>
<dbReference type="AlphaFoldDB" id="A0A8S4HV83"/>
<dbReference type="Proteomes" id="UP000838878">
    <property type="component" value="Chromosome 1"/>
</dbReference>
<dbReference type="Pfam" id="PF25298">
    <property type="entry name" value="Baculo_FP_2nd"/>
    <property type="match status" value="1"/>
</dbReference>
<feature type="domain" description="T-SNARE coiled-coil homology" evidence="3">
    <location>
        <begin position="64"/>
        <end position="110"/>
    </location>
</feature>
<dbReference type="PROSITE" id="PS50192">
    <property type="entry name" value="T_SNARE"/>
    <property type="match status" value="1"/>
</dbReference>
<evidence type="ECO:0000313" key="4">
    <source>
        <dbReference type="EMBL" id="CAH0712972.1"/>
    </source>
</evidence>
<feature type="non-terminal residue" evidence="4">
    <location>
        <position position="330"/>
    </location>
</feature>
<accession>A0A8S4HV83</accession>
<dbReference type="InterPro" id="IPR000727">
    <property type="entry name" value="T_SNARE_dom"/>
</dbReference>
<dbReference type="InterPro" id="IPR057251">
    <property type="entry name" value="FP_C"/>
</dbReference>
<dbReference type="EMBL" id="OV170221">
    <property type="protein sequence ID" value="CAH0712972.1"/>
    <property type="molecule type" value="Genomic_DNA"/>
</dbReference>
<reference evidence="4" key="1">
    <citation type="submission" date="2021-12" db="EMBL/GenBank/DDBJ databases">
        <authorList>
            <person name="Martin H S."/>
        </authorList>
    </citation>
    <scope>NUCLEOTIDE SEQUENCE</scope>
</reference>
<proteinExistence type="predicted"/>
<evidence type="ECO:0000256" key="1">
    <source>
        <dbReference type="SAM" id="Coils"/>
    </source>
</evidence>
<protein>
    <recommendedName>
        <fullName evidence="3">t-SNARE coiled-coil homology domain-containing protein</fullName>
    </recommendedName>
</protein>
<evidence type="ECO:0000259" key="3">
    <source>
        <dbReference type="PROSITE" id="PS50192"/>
    </source>
</evidence>
<evidence type="ECO:0000313" key="5">
    <source>
        <dbReference type="Proteomes" id="UP000838878"/>
    </source>
</evidence>
<dbReference type="OrthoDB" id="7484550at2759"/>
<evidence type="ECO:0000256" key="2">
    <source>
        <dbReference type="SAM" id="MobiDB-lite"/>
    </source>
</evidence>
<keyword evidence="5" id="KW-1185">Reference proteome</keyword>
<sequence length="330" mass="37637">MNSGLGNMPLQRTPPSSSTAAPADESITIPHPATKLTRHLSESDPELLTKSMDELRQGACHVTQRLKRKRESNSEQLSEMMAEMKNMFAEFRAHQSSQDSKLEKISSAMDEIKAQNLAMQSSVEFVASKFESIQSQINKLESDRNETLQYIQVLEQKLENLERHRRSTCVEIRNIPHSKGETKLSLLSQLERLANALNTSIDPQYVKDIFRINTRDPTNKTIIIEFNSVLTKELLLRKYRDYNKANSTCKLNTETLGITGARSPVFISENLSPQMKRLHYITKDFAKSNGFKYCWVTNGKIFLRKQEGTGLILINNEQDLKNLDNSNNVK</sequence>
<name>A0A8S4HV83_9NEOP</name>
<feature type="coiled-coil region" evidence="1">
    <location>
        <begin position="137"/>
        <end position="171"/>
    </location>
</feature>
<keyword evidence="1" id="KW-0175">Coiled coil</keyword>
<feature type="region of interest" description="Disordered" evidence="2">
    <location>
        <begin position="1"/>
        <end position="41"/>
    </location>
</feature>
<gene>
    <name evidence="4" type="ORF">BINO364_LOCUS180</name>
</gene>